<dbReference type="EMBL" id="JAUEDK010000003">
    <property type="protein sequence ID" value="MDN0073803.1"/>
    <property type="molecule type" value="Genomic_DNA"/>
</dbReference>
<keyword evidence="4" id="KW-1185">Reference proteome</keyword>
<dbReference type="InterPro" id="IPR045057">
    <property type="entry name" value="Gcn5-rel_NAT"/>
</dbReference>
<dbReference type="InterPro" id="IPR000182">
    <property type="entry name" value="GNAT_dom"/>
</dbReference>
<dbReference type="GO" id="GO:0016746">
    <property type="term" value="F:acyltransferase activity"/>
    <property type="evidence" value="ECO:0007669"/>
    <property type="project" value="UniProtKB-KW"/>
</dbReference>
<comment type="caution">
    <text evidence="3">The sequence shown here is derived from an EMBL/GenBank/DDBJ whole genome shotgun (WGS) entry which is preliminary data.</text>
</comment>
<gene>
    <name evidence="3" type="ORF">QU481_02715</name>
</gene>
<keyword evidence="3" id="KW-0012">Acyltransferase</keyword>
<dbReference type="Proteomes" id="UP001168540">
    <property type="component" value="Unassembled WGS sequence"/>
</dbReference>
<feature type="domain" description="N-acetyltransferase" evidence="1">
    <location>
        <begin position="1"/>
        <end position="94"/>
    </location>
</feature>
<dbReference type="PANTHER" id="PTHR31435">
    <property type="entry name" value="PROTEIN NATD1"/>
    <property type="match status" value="1"/>
</dbReference>
<dbReference type="PROSITE" id="PS51186">
    <property type="entry name" value="GNAT"/>
    <property type="match status" value="1"/>
</dbReference>
<evidence type="ECO:0000313" key="3">
    <source>
        <dbReference type="EMBL" id="MDN0073803.1"/>
    </source>
</evidence>
<accession>A0ABT7XJ41</accession>
<proteinExistence type="predicted"/>
<dbReference type="Pfam" id="PF14542">
    <property type="entry name" value="Acetyltransf_CG"/>
    <property type="match status" value="1"/>
</dbReference>
<keyword evidence="3" id="KW-0808">Transferase</keyword>
<dbReference type="Gene3D" id="3.40.630.30">
    <property type="match status" value="1"/>
</dbReference>
<name>A0ABT7XJ41_9NEIS</name>
<dbReference type="PROSITE" id="PS51729">
    <property type="entry name" value="GNAT_YJDJ"/>
    <property type="match status" value="1"/>
</dbReference>
<dbReference type="InterPro" id="IPR031165">
    <property type="entry name" value="GNAT_YJDJ"/>
</dbReference>
<feature type="domain" description="N-acetyltransferase" evidence="2">
    <location>
        <begin position="7"/>
        <end position="94"/>
    </location>
</feature>
<reference evidence="3" key="1">
    <citation type="submission" date="2023-06" db="EMBL/GenBank/DDBJ databases">
        <authorList>
            <person name="Zhang S."/>
        </authorList>
    </citation>
    <scope>NUCLEOTIDE SEQUENCE</scope>
    <source>
        <strain evidence="3">SG2303</strain>
    </source>
</reference>
<dbReference type="RefSeq" id="WP_289828344.1">
    <property type="nucleotide sequence ID" value="NZ_JAUEDK010000003.1"/>
</dbReference>
<evidence type="ECO:0000259" key="2">
    <source>
        <dbReference type="PROSITE" id="PS51729"/>
    </source>
</evidence>
<organism evidence="3 4">
    <name type="scientific">Crenobacter oryzisoli</name>
    <dbReference type="NCBI Taxonomy" id="3056844"/>
    <lineage>
        <taxon>Bacteria</taxon>
        <taxon>Pseudomonadati</taxon>
        <taxon>Pseudomonadota</taxon>
        <taxon>Betaproteobacteria</taxon>
        <taxon>Neisseriales</taxon>
        <taxon>Neisseriaceae</taxon>
        <taxon>Crenobacter</taxon>
    </lineage>
</organism>
<dbReference type="EC" id="2.3.1.-" evidence="3"/>
<protein>
    <submittedName>
        <fullName evidence="3">GNAT family N-acetyltransferase</fullName>
        <ecNumber evidence="3">2.3.1.-</ecNumber>
    </submittedName>
</protein>
<dbReference type="PANTHER" id="PTHR31435:SF10">
    <property type="entry name" value="BSR4717 PROTEIN"/>
    <property type="match status" value="1"/>
</dbReference>
<evidence type="ECO:0000259" key="1">
    <source>
        <dbReference type="PROSITE" id="PS51186"/>
    </source>
</evidence>
<evidence type="ECO:0000313" key="4">
    <source>
        <dbReference type="Proteomes" id="UP001168540"/>
    </source>
</evidence>
<dbReference type="InterPro" id="IPR016181">
    <property type="entry name" value="Acyl_CoA_acyltransferase"/>
</dbReference>
<dbReference type="SUPFAM" id="SSF55729">
    <property type="entry name" value="Acyl-CoA N-acyltransferases (Nat)"/>
    <property type="match status" value="1"/>
</dbReference>
<sequence length="94" mass="10206">MTALTIIHQTELHRFVVQDQQQIVAVMTYSPTGDGQLIIDHTEVDPAYGGQGLGHRLVEAAVDFARASGRKIQPLCPFVASVLKQKGEACADVF</sequence>
<dbReference type="CDD" id="cd04301">
    <property type="entry name" value="NAT_SF"/>
    <property type="match status" value="1"/>
</dbReference>